<sequence>MHTYTSLSTQTCRFDLNILFQNVSPDPSRSCGPYRPNYYSHHYYSRPRREAIDRFHHDTLGMVVLDSYGNVAAGTSTNGARFKIPGRVGDSPIPGAGAYAVEGVGAAAATGDGDIMMRFLPSFYIVEQMRLGTKPFRAAHKAMRHILSFYPDFQGAVVAVNVRGVHGAACANLHKFQYSLGIGSSTRVETIACVDFKTKPRRKAKP</sequence>
<dbReference type="GO" id="GO:0003948">
    <property type="term" value="F:N4-(beta-N-acetylglucosaminyl)-L-asparaginase activity"/>
    <property type="evidence" value="ECO:0007669"/>
    <property type="project" value="UniProtKB-EC"/>
</dbReference>
<evidence type="ECO:0000313" key="15">
    <source>
        <dbReference type="Proteomes" id="UP000024635"/>
    </source>
</evidence>
<evidence type="ECO:0000256" key="10">
    <source>
        <dbReference type="ARBA" id="ARBA00080645"/>
    </source>
</evidence>
<evidence type="ECO:0000256" key="7">
    <source>
        <dbReference type="ARBA" id="ARBA00066729"/>
    </source>
</evidence>
<dbReference type="PANTHER" id="PTHR10188">
    <property type="entry name" value="L-ASPARAGINASE"/>
    <property type="match status" value="1"/>
</dbReference>
<keyword evidence="15" id="KW-1185">Reference proteome</keyword>
<dbReference type="InterPro" id="IPR029055">
    <property type="entry name" value="Ntn_hydrolases_N"/>
</dbReference>
<evidence type="ECO:0000313" key="14">
    <source>
        <dbReference type="EMBL" id="EYB84131.1"/>
    </source>
</evidence>
<dbReference type="Proteomes" id="UP000024635">
    <property type="component" value="Unassembled WGS sequence"/>
</dbReference>
<evidence type="ECO:0000256" key="6">
    <source>
        <dbReference type="ARBA" id="ARBA00053295"/>
    </source>
</evidence>
<dbReference type="GO" id="GO:0005764">
    <property type="term" value="C:lysosome"/>
    <property type="evidence" value="ECO:0007669"/>
    <property type="project" value="TreeGrafter"/>
</dbReference>
<dbReference type="AlphaFoldDB" id="A0A016S0Y3"/>
<dbReference type="STRING" id="53326.A0A016S0Y3"/>
<evidence type="ECO:0000256" key="3">
    <source>
        <dbReference type="ARBA" id="ARBA00022801"/>
    </source>
</evidence>
<dbReference type="SUPFAM" id="SSF56235">
    <property type="entry name" value="N-terminal nucleophile aminohydrolases (Ntn hydrolases)"/>
    <property type="match status" value="1"/>
</dbReference>
<evidence type="ECO:0000256" key="5">
    <source>
        <dbReference type="ARBA" id="ARBA00050421"/>
    </source>
</evidence>
<evidence type="ECO:0000256" key="1">
    <source>
        <dbReference type="ARBA" id="ARBA00010872"/>
    </source>
</evidence>
<dbReference type="PANTHER" id="PTHR10188:SF6">
    <property type="entry name" value="N(4)-(BETA-N-ACETYLGLUCOSAMINYL)-L-ASPARAGINASE"/>
    <property type="match status" value="1"/>
</dbReference>
<keyword evidence="2" id="KW-0645">Protease</keyword>
<protein>
    <recommendedName>
        <fullName evidence="7">N(4)-(beta-N-acetylglucosaminyl)-L-asparaginase</fullName>
        <ecNumber evidence="7">3.5.1.26</ecNumber>
    </recommendedName>
    <alternativeName>
        <fullName evidence="9">Aspartylglucosaminidase</fullName>
    </alternativeName>
    <alternativeName>
        <fullName evidence="8">Glycosylasparaginase</fullName>
    </alternativeName>
    <alternativeName>
        <fullName evidence="10">N4-(N-acetyl-beta-glucosaminyl)-L-asparagine amidase</fullName>
    </alternativeName>
</protein>
<dbReference type="EC" id="3.5.1.26" evidence="7"/>
<evidence type="ECO:0000256" key="8">
    <source>
        <dbReference type="ARBA" id="ARBA00078726"/>
    </source>
</evidence>
<evidence type="ECO:0000256" key="11">
    <source>
        <dbReference type="PIRSR" id="PIRSR600246-1"/>
    </source>
</evidence>
<dbReference type="EMBL" id="JARK01001658">
    <property type="protein sequence ID" value="EYB84131.1"/>
    <property type="molecule type" value="Genomic_DNA"/>
</dbReference>
<dbReference type="GO" id="GO:0006508">
    <property type="term" value="P:proteolysis"/>
    <property type="evidence" value="ECO:0007669"/>
    <property type="project" value="UniProtKB-KW"/>
</dbReference>
<comment type="function">
    <text evidence="6">Cleaves the GlcNAc-Asn bond which joins oligosaccharides to the peptide of asparagine-linked glycoproteins.</text>
</comment>
<gene>
    <name evidence="14" type="primary">Acey_s0322.g2432</name>
    <name evidence="14" type="synonym">Acey-R04B3.2</name>
    <name evidence="14" type="ORF">Y032_0322g2432</name>
</gene>
<feature type="binding site" evidence="12">
    <location>
        <begin position="87"/>
        <end position="90"/>
    </location>
    <ligand>
        <name>substrate</name>
    </ligand>
</feature>
<proteinExistence type="inferred from homology"/>
<evidence type="ECO:0000256" key="13">
    <source>
        <dbReference type="PIRSR" id="PIRSR600246-3"/>
    </source>
</evidence>
<dbReference type="OrthoDB" id="188713at2759"/>
<feature type="site" description="Cleavage; by autolysis" evidence="13">
    <location>
        <begin position="58"/>
        <end position="59"/>
    </location>
</feature>
<name>A0A016S0Y3_9BILA</name>
<comment type="catalytic activity">
    <reaction evidence="5">
        <text>N(4)-(beta-N-acetyl-D-glucosaminyl)-L-asparagine + H2O = N-acetyl-beta-D-glucosaminylamine + L-aspartate + H(+)</text>
        <dbReference type="Rhea" id="RHEA:11544"/>
        <dbReference type="ChEBI" id="CHEBI:15377"/>
        <dbReference type="ChEBI" id="CHEBI:15378"/>
        <dbReference type="ChEBI" id="CHEBI:15947"/>
        <dbReference type="ChEBI" id="CHEBI:29991"/>
        <dbReference type="ChEBI" id="CHEBI:58080"/>
        <dbReference type="EC" id="3.5.1.26"/>
    </reaction>
</comment>
<dbReference type="FunFam" id="3.60.20.30:FF:000003">
    <property type="entry name" value="N(4)-(Beta-N-acetylglucosaminyl)-L-asparaginase isoform X1"/>
    <property type="match status" value="1"/>
</dbReference>
<feature type="active site" description="Nucleophile" evidence="11">
    <location>
        <position position="59"/>
    </location>
</feature>
<keyword evidence="3" id="KW-0378">Hydrolase</keyword>
<dbReference type="Pfam" id="PF01112">
    <property type="entry name" value="Asparaginase_2"/>
    <property type="match status" value="1"/>
</dbReference>
<reference evidence="15" key="1">
    <citation type="journal article" date="2015" name="Nat. Genet.">
        <title>The genome and transcriptome of the zoonotic hookworm Ancylostoma ceylanicum identify infection-specific gene families.</title>
        <authorList>
            <person name="Schwarz E.M."/>
            <person name="Hu Y."/>
            <person name="Antoshechkin I."/>
            <person name="Miller M.M."/>
            <person name="Sternberg P.W."/>
            <person name="Aroian R.V."/>
        </authorList>
    </citation>
    <scope>NUCLEOTIDE SEQUENCE</scope>
    <source>
        <strain evidence="15">HY135</strain>
    </source>
</reference>
<comment type="caution">
    <text evidence="14">The sequence shown here is derived from an EMBL/GenBank/DDBJ whole genome shotgun (WGS) entry which is preliminary data.</text>
</comment>
<dbReference type="InterPro" id="IPR000246">
    <property type="entry name" value="Peptidase_T2"/>
</dbReference>
<feature type="binding site" evidence="12">
    <location>
        <begin position="110"/>
        <end position="113"/>
    </location>
    <ligand>
        <name>substrate</name>
    </ligand>
</feature>
<evidence type="ECO:0000256" key="4">
    <source>
        <dbReference type="ARBA" id="ARBA00022813"/>
    </source>
</evidence>
<dbReference type="GO" id="GO:0008233">
    <property type="term" value="F:peptidase activity"/>
    <property type="evidence" value="ECO:0007669"/>
    <property type="project" value="UniProtKB-KW"/>
</dbReference>
<evidence type="ECO:0000256" key="9">
    <source>
        <dbReference type="ARBA" id="ARBA00079301"/>
    </source>
</evidence>
<organism evidence="14 15">
    <name type="scientific">Ancylostoma ceylanicum</name>
    <dbReference type="NCBI Taxonomy" id="53326"/>
    <lineage>
        <taxon>Eukaryota</taxon>
        <taxon>Metazoa</taxon>
        <taxon>Ecdysozoa</taxon>
        <taxon>Nematoda</taxon>
        <taxon>Chromadorea</taxon>
        <taxon>Rhabditida</taxon>
        <taxon>Rhabditina</taxon>
        <taxon>Rhabditomorpha</taxon>
        <taxon>Strongyloidea</taxon>
        <taxon>Ancylostomatidae</taxon>
        <taxon>Ancylostomatinae</taxon>
        <taxon>Ancylostoma</taxon>
    </lineage>
</organism>
<accession>A0A016S0Y3</accession>
<evidence type="ECO:0000256" key="12">
    <source>
        <dbReference type="PIRSR" id="PIRSR600246-2"/>
    </source>
</evidence>
<keyword evidence="4" id="KW-0068">Autocatalytic cleavage</keyword>
<dbReference type="Gene3D" id="3.60.20.30">
    <property type="entry name" value="(Glycosyl)asparaginase"/>
    <property type="match status" value="1"/>
</dbReference>
<evidence type="ECO:0000256" key="2">
    <source>
        <dbReference type="ARBA" id="ARBA00022670"/>
    </source>
</evidence>
<comment type="similarity">
    <text evidence="1">Belongs to the Ntn-hydrolase family.</text>
</comment>